<dbReference type="Gene3D" id="3.40.50.2300">
    <property type="match status" value="2"/>
</dbReference>
<dbReference type="CDD" id="cd01392">
    <property type="entry name" value="HTH_LacI"/>
    <property type="match status" value="1"/>
</dbReference>
<evidence type="ECO:0000313" key="6">
    <source>
        <dbReference type="Proteomes" id="UP001501594"/>
    </source>
</evidence>
<dbReference type="PANTHER" id="PTHR30146">
    <property type="entry name" value="LACI-RELATED TRANSCRIPTIONAL REPRESSOR"/>
    <property type="match status" value="1"/>
</dbReference>
<evidence type="ECO:0000256" key="1">
    <source>
        <dbReference type="ARBA" id="ARBA00023015"/>
    </source>
</evidence>
<evidence type="ECO:0000313" key="5">
    <source>
        <dbReference type="EMBL" id="GAA4266291.1"/>
    </source>
</evidence>
<dbReference type="GO" id="GO:0003677">
    <property type="term" value="F:DNA binding"/>
    <property type="evidence" value="ECO:0007669"/>
    <property type="project" value="UniProtKB-KW"/>
</dbReference>
<evidence type="ECO:0000256" key="2">
    <source>
        <dbReference type="ARBA" id="ARBA00023125"/>
    </source>
</evidence>
<evidence type="ECO:0000256" key="3">
    <source>
        <dbReference type="ARBA" id="ARBA00023163"/>
    </source>
</evidence>
<proteinExistence type="predicted"/>
<dbReference type="Pfam" id="PF13377">
    <property type="entry name" value="Peripla_BP_3"/>
    <property type="match status" value="1"/>
</dbReference>
<dbReference type="InterPro" id="IPR046335">
    <property type="entry name" value="LacI/GalR-like_sensor"/>
</dbReference>
<comment type="caution">
    <text evidence="5">The sequence shown here is derived from an EMBL/GenBank/DDBJ whole genome shotgun (WGS) entry which is preliminary data.</text>
</comment>
<keyword evidence="2 5" id="KW-0238">DNA-binding</keyword>
<protein>
    <submittedName>
        <fullName evidence="5">LacI family DNA-binding transcriptional regulator</fullName>
    </submittedName>
</protein>
<dbReference type="SUPFAM" id="SSF47413">
    <property type="entry name" value="lambda repressor-like DNA-binding domains"/>
    <property type="match status" value="1"/>
</dbReference>
<dbReference type="Pfam" id="PF00356">
    <property type="entry name" value="LacI"/>
    <property type="match status" value="1"/>
</dbReference>
<gene>
    <name evidence="5" type="ORF">GCM10022256_19030</name>
</gene>
<dbReference type="SMART" id="SM00354">
    <property type="entry name" value="HTH_LACI"/>
    <property type="match status" value="1"/>
</dbReference>
<dbReference type="InterPro" id="IPR028082">
    <property type="entry name" value="Peripla_BP_I"/>
</dbReference>
<organism evidence="5 6">
    <name type="scientific">Frondihabitans peucedani</name>
    <dbReference type="NCBI Taxonomy" id="598626"/>
    <lineage>
        <taxon>Bacteria</taxon>
        <taxon>Bacillati</taxon>
        <taxon>Actinomycetota</taxon>
        <taxon>Actinomycetes</taxon>
        <taxon>Micrococcales</taxon>
        <taxon>Microbacteriaceae</taxon>
        <taxon>Frondihabitans</taxon>
    </lineage>
</organism>
<accession>A0ABP8E2A0</accession>
<keyword evidence="1" id="KW-0805">Transcription regulation</keyword>
<dbReference type="EMBL" id="BAABAU010000001">
    <property type="protein sequence ID" value="GAA4266291.1"/>
    <property type="molecule type" value="Genomic_DNA"/>
</dbReference>
<dbReference type="InterPro" id="IPR010982">
    <property type="entry name" value="Lambda_DNA-bd_dom_sf"/>
</dbReference>
<dbReference type="PROSITE" id="PS50932">
    <property type="entry name" value="HTH_LACI_2"/>
    <property type="match status" value="1"/>
</dbReference>
<keyword evidence="3" id="KW-0804">Transcription</keyword>
<name>A0ABP8E2A0_9MICO</name>
<dbReference type="CDD" id="cd06267">
    <property type="entry name" value="PBP1_LacI_sugar_binding-like"/>
    <property type="match status" value="1"/>
</dbReference>
<dbReference type="PANTHER" id="PTHR30146:SF155">
    <property type="entry name" value="ALANINE RACEMASE"/>
    <property type="match status" value="1"/>
</dbReference>
<evidence type="ECO:0000259" key="4">
    <source>
        <dbReference type="PROSITE" id="PS50932"/>
    </source>
</evidence>
<keyword evidence="6" id="KW-1185">Reference proteome</keyword>
<sequence length="348" mass="36932">MNTRVTIVDVAARAGVAISSVSSALNNRPGVSDETRRRIVQAAQDLGFVPSLRGRSLSAKRAFAVGLVVHRDPSVLESDPFFGAFIGGIETVLDPRDYALILQMGSEPVETLDRYRSLAANRRVDGVFLPELGVDDPRVPLVQELGLPAVGVNAEPDFPLPAVRQGHVEGVHELVAHFAALGHRRLALVTGPHEFIHARQRRVAFAEAVALHGLRLDDVVEGDFTYEGGIAAAGAMLEGRAPQDRPTAVLCSNDLSAIGFLARAGELGLRVPDDLSVAGFDGIRLGTYVRPTLTTIGTAPRLLGAEAARMLLDQIDGLTVDDVDIEHASLVVRGSTGPVPSGHLASVR</sequence>
<dbReference type="Gene3D" id="1.10.260.40">
    <property type="entry name" value="lambda repressor-like DNA-binding domains"/>
    <property type="match status" value="1"/>
</dbReference>
<dbReference type="Proteomes" id="UP001501594">
    <property type="component" value="Unassembled WGS sequence"/>
</dbReference>
<dbReference type="RefSeq" id="WP_344795379.1">
    <property type="nucleotide sequence ID" value="NZ_BAABAU010000001.1"/>
</dbReference>
<reference evidence="6" key="1">
    <citation type="journal article" date="2019" name="Int. J. Syst. Evol. Microbiol.">
        <title>The Global Catalogue of Microorganisms (GCM) 10K type strain sequencing project: providing services to taxonomists for standard genome sequencing and annotation.</title>
        <authorList>
            <consortium name="The Broad Institute Genomics Platform"/>
            <consortium name="The Broad Institute Genome Sequencing Center for Infectious Disease"/>
            <person name="Wu L."/>
            <person name="Ma J."/>
        </authorList>
    </citation>
    <scope>NUCLEOTIDE SEQUENCE [LARGE SCALE GENOMIC DNA]</scope>
    <source>
        <strain evidence="6">JCM 17442</strain>
    </source>
</reference>
<feature type="domain" description="HTH lacI-type" evidence="4">
    <location>
        <begin position="5"/>
        <end position="59"/>
    </location>
</feature>
<dbReference type="InterPro" id="IPR000843">
    <property type="entry name" value="HTH_LacI"/>
</dbReference>
<dbReference type="SUPFAM" id="SSF53822">
    <property type="entry name" value="Periplasmic binding protein-like I"/>
    <property type="match status" value="1"/>
</dbReference>